<organism evidence="2 3">
    <name type="scientific">Ephemerocybe angulata</name>
    <dbReference type="NCBI Taxonomy" id="980116"/>
    <lineage>
        <taxon>Eukaryota</taxon>
        <taxon>Fungi</taxon>
        <taxon>Dikarya</taxon>
        <taxon>Basidiomycota</taxon>
        <taxon>Agaricomycotina</taxon>
        <taxon>Agaricomycetes</taxon>
        <taxon>Agaricomycetidae</taxon>
        <taxon>Agaricales</taxon>
        <taxon>Agaricineae</taxon>
        <taxon>Psathyrellaceae</taxon>
        <taxon>Ephemerocybe</taxon>
    </lineage>
</organism>
<evidence type="ECO:0000256" key="1">
    <source>
        <dbReference type="SAM" id="MobiDB-lite"/>
    </source>
</evidence>
<reference evidence="2 3" key="1">
    <citation type="submission" date="2020-07" db="EMBL/GenBank/DDBJ databases">
        <title>Comparative genomics of pyrophilous fungi reveals a link between fire events and developmental genes.</title>
        <authorList>
            <consortium name="DOE Joint Genome Institute"/>
            <person name="Steindorff A.S."/>
            <person name="Carver A."/>
            <person name="Calhoun S."/>
            <person name="Stillman K."/>
            <person name="Liu H."/>
            <person name="Lipzen A."/>
            <person name="Pangilinan J."/>
            <person name="Labutti K."/>
            <person name="Bruns T.D."/>
            <person name="Grigoriev I.V."/>
        </authorList>
    </citation>
    <scope>NUCLEOTIDE SEQUENCE [LARGE SCALE GENOMIC DNA]</scope>
    <source>
        <strain evidence="2 3">CBS 144469</strain>
    </source>
</reference>
<dbReference type="EMBL" id="JACGCI010000144">
    <property type="protein sequence ID" value="KAF6743445.1"/>
    <property type="molecule type" value="Genomic_DNA"/>
</dbReference>
<accession>A0A8H6HAF9</accession>
<dbReference type="AlphaFoldDB" id="A0A8H6HAF9"/>
<evidence type="ECO:0000313" key="2">
    <source>
        <dbReference type="EMBL" id="KAF6743445.1"/>
    </source>
</evidence>
<comment type="caution">
    <text evidence="2">The sequence shown here is derived from an EMBL/GenBank/DDBJ whole genome shotgun (WGS) entry which is preliminary data.</text>
</comment>
<dbReference type="Proteomes" id="UP000521943">
    <property type="component" value="Unassembled WGS sequence"/>
</dbReference>
<feature type="compositionally biased region" description="Basic and acidic residues" evidence="1">
    <location>
        <begin position="213"/>
        <end position="223"/>
    </location>
</feature>
<keyword evidence="3" id="KW-1185">Reference proteome</keyword>
<proteinExistence type="predicted"/>
<feature type="compositionally biased region" description="Basic residues" evidence="1">
    <location>
        <begin position="171"/>
        <end position="181"/>
    </location>
</feature>
<feature type="compositionally biased region" description="Polar residues" evidence="1">
    <location>
        <begin position="13"/>
        <end position="23"/>
    </location>
</feature>
<feature type="compositionally biased region" description="Basic residues" evidence="1">
    <location>
        <begin position="144"/>
        <end position="153"/>
    </location>
</feature>
<protein>
    <submittedName>
        <fullName evidence="2">Uncharacterized protein</fullName>
    </submittedName>
</protein>
<dbReference type="OrthoDB" id="3129448at2759"/>
<feature type="region of interest" description="Disordered" evidence="1">
    <location>
        <begin position="129"/>
        <end position="245"/>
    </location>
</feature>
<gene>
    <name evidence="2" type="ORF">DFP72DRAFT_126594</name>
</gene>
<sequence length="245" mass="27318">MDYGRLAPGASYHLSNHTNYGSNQRGGGTEKDGGGYAPVNPFEASVALGVKKILGKAKDRTIDQVEVQSPNRPYAAGYAGAGPAGYAQPALMERGPHFYTPYQQPQYPVPPHPYYPALNVAEGNAWHGPPGVPQYLNPRTSSPPRRRRSRSRSNRGAPFSLPQGVEIIPPRRPRSSSRAHVHYSEPSRHRSPSPALRNHYIYDRLSRSPRRAPSRDDRADRAWYRPGARSRSWGDRRSRSRFALS</sequence>
<feature type="region of interest" description="Disordered" evidence="1">
    <location>
        <begin position="1"/>
        <end position="38"/>
    </location>
</feature>
<name>A0A8H6HAF9_9AGAR</name>
<evidence type="ECO:0000313" key="3">
    <source>
        <dbReference type="Proteomes" id="UP000521943"/>
    </source>
</evidence>